<dbReference type="GO" id="GO:0044718">
    <property type="term" value="P:siderophore transmembrane transport"/>
    <property type="evidence" value="ECO:0007669"/>
    <property type="project" value="TreeGrafter"/>
</dbReference>
<dbReference type="eggNOG" id="COG4771">
    <property type="taxonomic scope" value="Bacteria"/>
</dbReference>
<evidence type="ECO:0000313" key="16">
    <source>
        <dbReference type="Proteomes" id="UP000004947"/>
    </source>
</evidence>
<evidence type="ECO:0000256" key="10">
    <source>
        <dbReference type="PROSITE-ProRule" id="PRU01360"/>
    </source>
</evidence>
<dbReference type="PANTHER" id="PTHR30069">
    <property type="entry name" value="TONB-DEPENDENT OUTER MEMBRANE RECEPTOR"/>
    <property type="match status" value="1"/>
</dbReference>
<feature type="domain" description="TonB-dependent receptor-like beta-barrel" evidence="13">
    <location>
        <begin position="200"/>
        <end position="609"/>
    </location>
</feature>
<dbReference type="PROSITE" id="PS52016">
    <property type="entry name" value="TONB_DEPENDENT_REC_3"/>
    <property type="match status" value="1"/>
</dbReference>
<dbReference type="EMBL" id="ABCK01000011">
    <property type="protein sequence ID" value="EDM27200.1"/>
    <property type="molecule type" value="Genomic_DNA"/>
</dbReference>
<proteinExistence type="inferred from homology"/>
<accession>A6DML0</accession>
<dbReference type="InterPro" id="IPR036942">
    <property type="entry name" value="Beta-barrel_TonB_sf"/>
</dbReference>
<keyword evidence="4 10" id="KW-0812">Transmembrane</keyword>
<dbReference type="AlphaFoldDB" id="A6DML0"/>
<feature type="chain" id="PRO_5002694549" evidence="12">
    <location>
        <begin position="22"/>
        <end position="635"/>
    </location>
</feature>
<dbReference type="Gene3D" id="2.170.130.10">
    <property type="entry name" value="TonB-dependent receptor, plug domain"/>
    <property type="match status" value="1"/>
</dbReference>
<dbReference type="Pfam" id="PF07715">
    <property type="entry name" value="Plug"/>
    <property type="match status" value="1"/>
</dbReference>
<dbReference type="InterPro" id="IPR012910">
    <property type="entry name" value="Plug_dom"/>
</dbReference>
<dbReference type="InterPro" id="IPR037066">
    <property type="entry name" value="Plug_dom_sf"/>
</dbReference>
<evidence type="ECO:0000256" key="5">
    <source>
        <dbReference type="ARBA" id="ARBA00022729"/>
    </source>
</evidence>
<reference evidence="15 16" key="1">
    <citation type="journal article" date="2010" name="J. Bacteriol.">
        <title>Genome sequence of Lentisphaera araneosa HTCC2155T, the type species of the order Lentisphaerales in the phylum Lentisphaerae.</title>
        <authorList>
            <person name="Thrash J.C."/>
            <person name="Cho J.C."/>
            <person name="Vergin K.L."/>
            <person name="Morris R.M."/>
            <person name="Giovannoni S.J."/>
        </authorList>
    </citation>
    <scope>NUCLEOTIDE SEQUENCE [LARGE SCALE GENOMIC DNA]</scope>
    <source>
        <strain evidence="15 16">HTCC2155</strain>
    </source>
</reference>
<dbReference type="InterPro" id="IPR000531">
    <property type="entry name" value="Beta-barrel_TonB"/>
</dbReference>
<feature type="signal peptide" evidence="12">
    <location>
        <begin position="1"/>
        <end position="21"/>
    </location>
</feature>
<dbReference type="STRING" id="313628.LNTAR_16062"/>
<dbReference type="SUPFAM" id="SSF56935">
    <property type="entry name" value="Porins"/>
    <property type="match status" value="1"/>
</dbReference>
<comment type="subcellular location">
    <subcellularLocation>
        <location evidence="1 10">Cell outer membrane</location>
        <topology evidence="1 10">Multi-pass membrane protein</topology>
    </subcellularLocation>
</comment>
<keyword evidence="2 10" id="KW-0813">Transport</keyword>
<evidence type="ECO:0000256" key="11">
    <source>
        <dbReference type="RuleBase" id="RU003357"/>
    </source>
</evidence>
<keyword evidence="5 12" id="KW-0732">Signal</keyword>
<dbReference type="GO" id="GO:0009279">
    <property type="term" value="C:cell outer membrane"/>
    <property type="evidence" value="ECO:0007669"/>
    <property type="project" value="UniProtKB-SubCell"/>
</dbReference>
<evidence type="ECO:0000256" key="4">
    <source>
        <dbReference type="ARBA" id="ARBA00022692"/>
    </source>
</evidence>
<keyword evidence="16" id="KW-1185">Reference proteome</keyword>
<evidence type="ECO:0000313" key="15">
    <source>
        <dbReference type="EMBL" id="EDM27200.1"/>
    </source>
</evidence>
<dbReference type="InterPro" id="IPR039426">
    <property type="entry name" value="TonB-dep_rcpt-like"/>
</dbReference>
<keyword evidence="3 10" id="KW-1134">Transmembrane beta strand</keyword>
<dbReference type="CDD" id="cd01347">
    <property type="entry name" value="ligand_gated_channel"/>
    <property type="match status" value="1"/>
</dbReference>
<evidence type="ECO:0000256" key="6">
    <source>
        <dbReference type="ARBA" id="ARBA00023077"/>
    </source>
</evidence>
<evidence type="ECO:0000256" key="2">
    <source>
        <dbReference type="ARBA" id="ARBA00022448"/>
    </source>
</evidence>
<name>A6DML0_9BACT</name>
<feature type="domain" description="TonB-dependent receptor plug" evidence="14">
    <location>
        <begin position="49"/>
        <end position="155"/>
    </location>
</feature>
<evidence type="ECO:0000256" key="1">
    <source>
        <dbReference type="ARBA" id="ARBA00004571"/>
    </source>
</evidence>
<dbReference type="PANTHER" id="PTHR30069:SF29">
    <property type="entry name" value="HEMOGLOBIN AND HEMOGLOBIN-HAPTOGLOBIN-BINDING PROTEIN 1-RELATED"/>
    <property type="match status" value="1"/>
</dbReference>
<organism evidence="15 16">
    <name type="scientific">Lentisphaera araneosa HTCC2155</name>
    <dbReference type="NCBI Taxonomy" id="313628"/>
    <lineage>
        <taxon>Bacteria</taxon>
        <taxon>Pseudomonadati</taxon>
        <taxon>Lentisphaerota</taxon>
        <taxon>Lentisphaeria</taxon>
        <taxon>Lentisphaerales</taxon>
        <taxon>Lentisphaeraceae</taxon>
        <taxon>Lentisphaera</taxon>
    </lineage>
</organism>
<evidence type="ECO:0000256" key="9">
    <source>
        <dbReference type="ARBA" id="ARBA00023237"/>
    </source>
</evidence>
<keyword evidence="6 11" id="KW-0798">TonB box</keyword>
<evidence type="ECO:0000259" key="14">
    <source>
        <dbReference type="Pfam" id="PF07715"/>
    </source>
</evidence>
<keyword evidence="7 10" id="KW-0472">Membrane</keyword>
<dbReference type="RefSeq" id="WP_007279108.1">
    <property type="nucleotide sequence ID" value="NZ_ABCK01000011.1"/>
</dbReference>
<keyword evidence="8 15" id="KW-0675">Receptor</keyword>
<dbReference type="Pfam" id="PF00593">
    <property type="entry name" value="TonB_dep_Rec_b-barrel"/>
    <property type="match status" value="1"/>
</dbReference>
<evidence type="ECO:0000259" key="13">
    <source>
        <dbReference type="Pfam" id="PF00593"/>
    </source>
</evidence>
<dbReference type="GO" id="GO:0015344">
    <property type="term" value="F:siderophore uptake transmembrane transporter activity"/>
    <property type="evidence" value="ECO:0007669"/>
    <property type="project" value="TreeGrafter"/>
</dbReference>
<gene>
    <name evidence="15" type="ORF">LNTAR_16062</name>
</gene>
<keyword evidence="9 10" id="KW-0998">Cell outer membrane</keyword>
<comment type="similarity">
    <text evidence="10 11">Belongs to the TonB-dependent receptor family.</text>
</comment>
<evidence type="ECO:0000256" key="12">
    <source>
        <dbReference type="SAM" id="SignalP"/>
    </source>
</evidence>
<protein>
    <submittedName>
        <fullName evidence="15">TonB-dependent receptor, plug</fullName>
    </submittedName>
</protein>
<dbReference type="Gene3D" id="2.40.170.20">
    <property type="entry name" value="TonB-dependent receptor, beta-barrel domain"/>
    <property type="match status" value="1"/>
</dbReference>
<evidence type="ECO:0000256" key="3">
    <source>
        <dbReference type="ARBA" id="ARBA00022452"/>
    </source>
</evidence>
<evidence type="ECO:0000256" key="8">
    <source>
        <dbReference type="ARBA" id="ARBA00023170"/>
    </source>
</evidence>
<comment type="caution">
    <text evidence="15">The sequence shown here is derived from an EMBL/GenBank/DDBJ whole genome shotgun (WGS) entry which is preliminary data.</text>
</comment>
<evidence type="ECO:0000256" key="7">
    <source>
        <dbReference type="ARBA" id="ARBA00023136"/>
    </source>
</evidence>
<dbReference type="Proteomes" id="UP000004947">
    <property type="component" value="Unassembled WGS sequence"/>
</dbReference>
<sequence length="635" mass="72571">MKSFRIILSLLALSTWLNAYALDSELSLEDLMNIEVTSISKNEESSFTAASAIYVITEEEIKNKGAQNLAEALRGVPGVQVSRRTNNSWEVSIRGFDNLYSNKLLILIDGRTVYTPIFSGTYWNFTNYPVSDIERIEVIRGPGASIWGSNAVNGVINITSKHTKDTIGGFSKLEYGEDFQQAYLRIGESLNEEKTLNLRAYAQLQKYDTLNPGQQTKNSQQNDDWDHLQGGFRLDYDITSKDALRVSADAYSVDQVTYNAINNNGFYEDSDATGYNLSLDYTKQITSDEKFHSLIYYDFYDFNQDLTTNTYVQSWNFEFDYHFSPIKNHNITVGAGTRIYRSQVKDPSGQLRMYPENETTQNYSFFIQDKITLQPDRWTLTLGSKFEEHDYSGFEYQPTARLAFTPNRKNTLWLAASRAVRTPNRYEHNSNLFFGSAIGNHDVDSETVETYEAGYRVLATEKLSFDFTVFYNDYSDLITSKVEAGNDPIINASTAESYGFEVSSNYLVTTDWQLKLSYSYFDFDLDQQDGTSDFLASENVTAQHQASAYSFYKLTNALQWDVTAYYQDSKNPSLNSTNTPSNSPFIKLDSKVTWTCSPKLEVYLMGQNLWDSSTSETVYYLENPRTFLMGLNYRF</sequence>